<dbReference type="InterPro" id="IPR011041">
    <property type="entry name" value="Quinoprot_gluc/sorb_DH_b-prop"/>
</dbReference>
<dbReference type="NCBIfam" id="TIGR02603">
    <property type="entry name" value="CxxCH_TIGR02603"/>
    <property type="match status" value="1"/>
</dbReference>
<evidence type="ECO:0000313" key="10">
    <source>
        <dbReference type="Proteomes" id="UP000317648"/>
    </source>
</evidence>
<dbReference type="InterPro" id="IPR012938">
    <property type="entry name" value="Glc/Sorbosone_DH"/>
</dbReference>
<dbReference type="RefSeq" id="WP_145053831.1">
    <property type="nucleotide sequence ID" value="NZ_CP036433.1"/>
</dbReference>
<accession>A0A518DT82</accession>
<dbReference type="EC" id="1.1.5.-" evidence="9"/>
<dbReference type="Gene3D" id="2.120.10.30">
    <property type="entry name" value="TolB, C-terminal domain"/>
    <property type="match status" value="1"/>
</dbReference>
<evidence type="ECO:0000256" key="2">
    <source>
        <dbReference type="ARBA" id="ARBA00022723"/>
    </source>
</evidence>
<dbReference type="EMBL" id="CP036433">
    <property type="protein sequence ID" value="QDU95049.1"/>
    <property type="molecule type" value="Genomic_DNA"/>
</dbReference>
<feature type="signal peptide" evidence="7">
    <location>
        <begin position="1"/>
        <end position="25"/>
    </location>
</feature>
<dbReference type="GO" id="GO:0046872">
    <property type="term" value="F:metal ion binding"/>
    <property type="evidence" value="ECO:0007669"/>
    <property type="project" value="UniProtKB-KW"/>
</dbReference>
<feature type="region of interest" description="Disordered" evidence="6">
    <location>
        <begin position="28"/>
        <end position="55"/>
    </location>
</feature>
<evidence type="ECO:0000256" key="5">
    <source>
        <dbReference type="SAM" id="Coils"/>
    </source>
</evidence>
<keyword evidence="3 4" id="KW-0408">Iron</keyword>
<dbReference type="Gene3D" id="1.10.760.10">
    <property type="entry name" value="Cytochrome c-like domain"/>
    <property type="match status" value="1"/>
</dbReference>
<keyword evidence="7" id="KW-0732">Signal</keyword>
<dbReference type="Proteomes" id="UP000317648">
    <property type="component" value="Chromosome"/>
</dbReference>
<dbReference type="GO" id="GO:0020037">
    <property type="term" value="F:heme binding"/>
    <property type="evidence" value="ECO:0007669"/>
    <property type="project" value="InterPro"/>
</dbReference>
<reference evidence="9 10" key="1">
    <citation type="submission" date="2019-02" db="EMBL/GenBank/DDBJ databases">
        <title>Deep-cultivation of Planctomycetes and their phenomic and genomic characterization uncovers novel biology.</title>
        <authorList>
            <person name="Wiegand S."/>
            <person name="Jogler M."/>
            <person name="Boedeker C."/>
            <person name="Pinto D."/>
            <person name="Vollmers J."/>
            <person name="Rivas-Marin E."/>
            <person name="Kohn T."/>
            <person name="Peeters S.H."/>
            <person name="Heuer A."/>
            <person name="Rast P."/>
            <person name="Oberbeckmann S."/>
            <person name="Bunk B."/>
            <person name="Jeske O."/>
            <person name="Meyerdierks A."/>
            <person name="Storesund J.E."/>
            <person name="Kallscheuer N."/>
            <person name="Luecker S."/>
            <person name="Lage O.M."/>
            <person name="Pohl T."/>
            <person name="Merkel B.J."/>
            <person name="Hornburger P."/>
            <person name="Mueller R.-W."/>
            <person name="Bruemmer F."/>
            <person name="Labrenz M."/>
            <person name="Spormann A.M."/>
            <person name="Op den Camp H."/>
            <person name="Overmann J."/>
            <person name="Amann R."/>
            <person name="Jetten M.S.M."/>
            <person name="Mascher T."/>
            <person name="Medema M.H."/>
            <person name="Devos D.P."/>
            <person name="Kaster A.-K."/>
            <person name="Ovreas L."/>
            <person name="Rohde M."/>
            <person name="Galperin M.Y."/>
            <person name="Jogler C."/>
        </authorList>
    </citation>
    <scope>NUCLEOTIDE SEQUENCE [LARGE SCALE GENOMIC DNA]</scope>
    <source>
        <strain evidence="9 10">Pla85_3_4</strain>
    </source>
</reference>
<gene>
    <name evidence="9" type="primary">yliI_4</name>
    <name evidence="9" type="ORF">Pla8534_28600</name>
</gene>
<sequence length="1067" mass="118850" precursor="true">MLNFPRPVRRAAALLLLIVSQTAWAAEPPAKEQPSGEGQRTLWQTSQVRGRPEPPLPFRASRIYPHVAFKNPTCITSAPGTDRLFIAEGAGQIYSLSADQDVRQADPFLDANKLVEQLEAKDPSQPLKLVSVYGLTFHPNFAENRYCYVTYVVGYRGRQGQKPDGTRVTRLKVKGNPPQAIVDSETEIFHWLQGGHNGGCIKFGPDGMLYISTGDGSFAFPPDTLNSGQDVTNVLSALLRIDVDHPTNEQNYSIPADNPFVDLPGARGEIWAYGMRNPWKFSFDRKKGECWVGDVGWELWEMIYRVKPGDNYGWSLVEASQPVHTERERGPTPITPPAVAIPHTDGASVTGGFVYRGEKFPDLQGQYIFGDWETRRIWSVNADAEELGPKQELVEPTVRIVGFAEQPNGELLLLDYDAGTINELVRSEPPSDLHEFPRKLSDSGLFSHVDQHEPAPGLIPFSIQALQWADHATAERYLGLPGDTSIGLKVKAKPVPGSMFSRQMDFPQDAVLTKTLSLEMVQGDPSSKRRIETQLLHFNGYDWRGYTYRWNDAQTDAELVGPQGLVDTLEVIDASAPGGRRQQQWKFSSRNDCIRCHNPWAEFTLAFNIPQLNREHNYGDQTENQITRLRRLGVLQNVTAPPDENDPFAVPEVHLSAEAMPHLADPFDATVDLEQRGRAYLHANCAHCHRENGGGSARIHIPYDVPLEKTEALSTRPTQGTFNIFDAEILAPGDPYRSVLYYRMAKIGPGHMPHVGSSLIDEPGLALIHDWIRQLPVRHDDAVKIDRLVALEEAAVLAEEAAQAPRKIWKISQTIAQKNNREKPTAADEAEAAEQEADAAVKRVEGRIASRNGLIAGLLEQPPSAMMLARAQREGRLPESIGELVIATATQHENLAIRDLFESFLPDDQRTERLGETIDAGKLLELTGDPDRGRELFFTGAGIQCRNCHRVGEKGIQLGPDLTLIGKKLDRAKLLESILEPSKTIDPKFSMWLVETDSGKVLSGLLIEKTENEVVLRDTQNKEHRLKTSEIEAMFPQQKSLMPDLLLRDMTAAQVADLLSWLESLKE</sequence>
<organism evidence="9 10">
    <name type="scientific">Lignipirellula cremea</name>
    <dbReference type="NCBI Taxonomy" id="2528010"/>
    <lineage>
        <taxon>Bacteria</taxon>
        <taxon>Pseudomonadati</taxon>
        <taxon>Planctomycetota</taxon>
        <taxon>Planctomycetia</taxon>
        <taxon>Pirellulales</taxon>
        <taxon>Pirellulaceae</taxon>
        <taxon>Lignipirellula</taxon>
    </lineage>
</organism>
<dbReference type="AlphaFoldDB" id="A0A518DT82"/>
<dbReference type="GO" id="GO:0016491">
    <property type="term" value="F:oxidoreductase activity"/>
    <property type="evidence" value="ECO:0007669"/>
    <property type="project" value="UniProtKB-KW"/>
</dbReference>
<dbReference type="SUPFAM" id="SSF50952">
    <property type="entry name" value="Soluble quinoprotein glucose dehydrogenase"/>
    <property type="match status" value="1"/>
</dbReference>
<protein>
    <submittedName>
        <fullName evidence="9">Soluble aldose sugar dehydrogenase YliI</fullName>
        <ecNumber evidence="9">1.1.5.-</ecNumber>
    </submittedName>
</protein>
<name>A0A518DT82_9BACT</name>
<keyword evidence="5" id="KW-0175">Coiled coil</keyword>
<feature type="coiled-coil region" evidence="5">
    <location>
        <begin position="816"/>
        <end position="847"/>
    </location>
</feature>
<evidence type="ECO:0000313" key="9">
    <source>
        <dbReference type="EMBL" id="QDU95049.1"/>
    </source>
</evidence>
<dbReference type="SUPFAM" id="SSF46626">
    <property type="entry name" value="Cytochrome c"/>
    <property type="match status" value="2"/>
</dbReference>
<dbReference type="InterPro" id="IPR013427">
    <property type="entry name" value="Haem-bd_dom_put"/>
</dbReference>
<keyword evidence="2 4" id="KW-0479">Metal-binding</keyword>
<feature type="chain" id="PRO_5022069648" evidence="7">
    <location>
        <begin position="26"/>
        <end position="1067"/>
    </location>
</feature>
<evidence type="ECO:0000256" key="1">
    <source>
        <dbReference type="ARBA" id="ARBA00022617"/>
    </source>
</evidence>
<dbReference type="InterPro" id="IPR036909">
    <property type="entry name" value="Cyt_c-like_dom_sf"/>
</dbReference>
<dbReference type="KEGG" id="lcre:Pla8534_28600"/>
<keyword evidence="9" id="KW-0560">Oxidoreductase</keyword>
<dbReference type="PANTHER" id="PTHR19328">
    <property type="entry name" value="HEDGEHOG-INTERACTING PROTEIN"/>
    <property type="match status" value="1"/>
</dbReference>
<dbReference type="InterPro" id="IPR009056">
    <property type="entry name" value="Cyt_c-like_dom"/>
</dbReference>
<dbReference type="PROSITE" id="PS51007">
    <property type="entry name" value="CYTC"/>
    <property type="match status" value="1"/>
</dbReference>
<evidence type="ECO:0000256" key="7">
    <source>
        <dbReference type="SAM" id="SignalP"/>
    </source>
</evidence>
<keyword evidence="10" id="KW-1185">Reference proteome</keyword>
<proteinExistence type="predicted"/>
<feature type="domain" description="Cytochrome c" evidence="8">
    <location>
        <begin position="928"/>
        <end position="1066"/>
    </location>
</feature>
<dbReference type="Pfam" id="PF07995">
    <property type="entry name" value="GSDH"/>
    <property type="match status" value="1"/>
</dbReference>
<dbReference type="InterPro" id="IPR011042">
    <property type="entry name" value="6-blade_b-propeller_TolB-like"/>
</dbReference>
<dbReference type="PANTHER" id="PTHR19328:SF75">
    <property type="entry name" value="ALDOSE SUGAR DEHYDROGENASE YLII"/>
    <property type="match status" value="1"/>
</dbReference>
<evidence type="ECO:0000256" key="3">
    <source>
        <dbReference type="ARBA" id="ARBA00023004"/>
    </source>
</evidence>
<dbReference type="OrthoDB" id="9770043at2"/>
<evidence type="ECO:0000259" key="8">
    <source>
        <dbReference type="PROSITE" id="PS51007"/>
    </source>
</evidence>
<feature type="compositionally biased region" description="Polar residues" evidence="6">
    <location>
        <begin position="36"/>
        <end position="48"/>
    </location>
</feature>
<evidence type="ECO:0000256" key="6">
    <source>
        <dbReference type="SAM" id="MobiDB-lite"/>
    </source>
</evidence>
<evidence type="ECO:0000256" key="4">
    <source>
        <dbReference type="PROSITE-ProRule" id="PRU00433"/>
    </source>
</evidence>
<dbReference type="GO" id="GO:0009055">
    <property type="term" value="F:electron transfer activity"/>
    <property type="evidence" value="ECO:0007669"/>
    <property type="project" value="InterPro"/>
</dbReference>
<keyword evidence="1 4" id="KW-0349">Heme</keyword>